<dbReference type="Proteomes" id="UP000593576">
    <property type="component" value="Unassembled WGS sequence"/>
</dbReference>
<dbReference type="PANTHER" id="PTHR48061">
    <property type="entry name" value="LEUCINE-RICH REPEAT RECEPTOR PROTEIN KINASE EMS1-LIKE-RELATED"/>
    <property type="match status" value="1"/>
</dbReference>
<dbReference type="EMBL" id="JABFAF010000009">
    <property type="protein sequence ID" value="MBA0867093.1"/>
    <property type="molecule type" value="Genomic_DNA"/>
</dbReference>
<protein>
    <submittedName>
        <fullName evidence="8">Uncharacterized protein</fullName>
    </submittedName>
</protein>
<evidence type="ECO:0000256" key="6">
    <source>
        <dbReference type="ARBA" id="ARBA00023170"/>
    </source>
</evidence>
<keyword evidence="9" id="KW-1185">Reference proteome</keyword>
<evidence type="ECO:0000256" key="1">
    <source>
        <dbReference type="ARBA" id="ARBA00004479"/>
    </source>
</evidence>
<evidence type="ECO:0000256" key="5">
    <source>
        <dbReference type="ARBA" id="ARBA00023136"/>
    </source>
</evidence>
<dbReference type="AlphaFoldDB" id="A0A7J9M7P8"/>
<evidence type="ECO:0000313" key="8">
    <source>
        <dbReference type="EMBL" id="MBA0867093.1"/>
    </source>
</evidence>
<sequence length="105" mass="11543">MVLSNQIVTSSHFKTSDGSTLPAMISTTLKSHMSLASSGVLTYLNLSAMGLTGFVPLEISLLSQLVSLDLSKNSFLTFRNHDFNMLVHNITKLENMVLHYINLSL</sequence>
<comment type="caution">
    <text evidence="8">The sequence shown here is derived from an EMBL/GenBank/DDBJ whole genome shotgun (WGS) entry which is preliminary data.</text>
</comment>
<comment type="subcellular location">
    <subcellularLocation>
        <location evidence="1">Membrane</location>
        <topology evidence="1">Single-pass type I membrane protein</topology>
    </subcellularLocation>
</comment>
<dbReference type="InterPro" id="IPR046956">
    <property type="entry name" value="RLP23-like"/>
</dbReference>
<evidence type="ECO:0000256" key="3">
    <source>
        <dbReference type="ARBA" id="ARBA00022729"/>
    </source>
</evidence>
<dbReference type="SUPFAM" id="SSF52047">
    <property type="entry name" value="RNI-like"/>
    <property type="match status" value="1"/>
</dbReference>
<dbReference type="Gene3D" id="3.80.10.10">
    <property type="entry name" value="Ribonuclease Inhibitor"/>
    <property type="match status" value="1"/>
</dbReference>
<dbReference type="PANTHER" id="PTHR48061:SF46">
    <property type="entry name" value="LEUCINE-RICH REPEAT-CONTAINING N-TERMINAL PLANT-TYPE DOMAIN-CONTAINING PROTEIN"/>
    <property type="match status" value="1"/>
</dbReference>
<evidence type="ECO:0000256" key="4">
    <source>
        <dbReference type="ARBA" id="ARBA00022989"/>
    </source>
</evidence>
<keyword evidence="3" id="KW-0732">Signal</keyword>
<evidence type="ECO:0000313" key="9">
    <source>
        <dbReference type="Proteomes" id="UP000593576"/>
    </source>
</evidence>
<proteinExistence type="predicted"/>
<organism evidence="8 9">
    <name type="scientific">Gossypium schwendimanii</name>
    <name type="common">Cotton</name>
    <dbReference type="NCBI Taxonomy" id="34291"/>
    <lineage>
        <taxon>Eukaryota</taxon>
        <taxon>Viridiplantae</taxon>
        <taxon>Streptophyta</taxon>
        <taxon>Embryophyta</taxon>
        <taxon>Tracheophyta</taxon>
        <taxon>Spermatophyta</taxon>
        <taxon>Magnoliopsida</taxon>
        <taxon>eudicotyledons</taxon>
        <taxon>Gunneridae</taxon>
        <taxon>Pentapetalae</taxon>
        <taxon>rosids</taxon>
        <taxon>malvids</taxon>
        <taxon>Malvales</taxon>
        <taxon>Malvaceae</taxon>
        <taxon>Malvoideae</taxon>
        <taxon>Gossypium</taxon>
    </lineage>
</organism>
<gene>
    <name evidence="8" type="ORF">Goshw_027116</name>
</gene>
<accession>A0A7J9M7P8</accession>
<keyword evidence="4" id="KW-1133">Transmembrane helix</keyword>
<keyword evidence="5" id="KW-0472">Membrane</keyword>
<keyword evidence="6" id="KW-0675">Receptor</keyword>
<name>A0A7J9M7P8_GOSSC</name>
<feature type="non-terminal residue" evidence="8">
    <location>
        <position position="105"/>
    </location>
</feature>
<dbReference type="InterPro" id="IPR032675">
    <property type="entry name" value="LRR_dom_sf"/>
</dbReference>
<dbReference type="GO" id="GO:0016020">
    <property type="term" value="C:membrane"/>
    <property type="evidence" value="ECO:0007669"/>
    <property type="project" value="UniProtKB-SubCell"/>
</dbReference>
<keyword evidence="7" id="KW-0325">Glycoprotein</keyword>
<keyword evidence="2" id="KW-0812">Transmembrane</keyword>
<evidence type="ECO:0000256" key="7">
    <source>
        <dbReference type="ARBA" id="ARBA00023180"/>
    </source>
</evidence>
<evidence type="ECO:0000256" key="2">
    <source>
        <dbReference type="ARBA" id="ARBA00022692"/>
    </source>
</evidence>
<reference evidence="8 9" key="1">
    <citation type="journal article" date="2019" name="Genome Biol. Evol.">
        <title>Insights into the evolution of the New World diploid cottons (Gossypium, subgenus Houzingenia) based on genome sequencing.</title>
        <authorList>
            <person name="Grover C.E."/>
            <person name="Arick M.A. 2nd"/>
            <person name="Thrash A."/>
            <person name="Conover J.L."/>
            <person name="Sanders W.S."/>
            <person name="Peterson D.G."/>
            <person name="Frelichowski J.E."/>
            <person name="Scheffler J.A."/>
            <person name="Scheffler B.E."/>
            <person name="Wendel J.F."/>
        </authorList>
    </citation>
    <scope>NUCLEOTIDE SEQUENCE [LARGE SCALE GENOMIC DNA]</scope>
    <source>
        <strain evidence="8">1</strain>
        <tissue evidence="8">Leaf</tissue>
    </source>
</reference>